<dbReference type="GO" id="GO:0004674">
    <property type="term" value="F:protein serine/threonine kinase activity"/>
    <property type="evidence" value="ECO:0007669"/>
    <property type="project" value="UniProtKB-KW"/>
</dbReference>
<dbReference type="SUPFAM" id="SSF56112">
    <property type="entry name" value="Protein kinase-like (PK-like)"/>
    <property type="match status" value="1"/>
</dbReference>
<gene>
    <name evidence="9" type="primary">aurka-a</name>
    <name evidence="9" type="ORF">E2C01_010657</name>
</gene>
<keyword evidence="2" id="KW-0808">Transferase</keyword>
<name>A0A5B7D913_PORTR</name>
<evidence type="ECO:0000259" key="8">
    <source>
        <dbReference type="PROSITE" id="PS50011"/>
    </source>
</evidence>
<dbReference type="InterPro" id="IPR000719">
    <property type="entry name" value="Prot_kinase_dom"/>
</dbReference>
<dbReference type="Gene3D" id="1.10.510.10">
    <property type="entry name" value="Transferase(Phosphotransferase) domain 1"/>
    <property type="match status" value="1"/>
</dbReference>
<evidence type="ECO:0000256" key="5">
    <source>
        <dbReference type="ARBA" id="ARBA00022840"/>
    </source>
</evidence>
<keyword evidence="1" id="KW-0723">Serine/threonine-protein kinase</keyword>
<keyword evidence="10" id="KW-1185">Reference proteome</keyword>
<evidence type="ECO:0000313" key="9">
    <source>
        <dbReference type="EMBL" id="MPC17791.1"/>
    </source>
</evidence>
<comment type="catalytic activity">
    <reaction evidence="6">
        <text>L-threonyl-[protein] + ATP = O-phospho-L-threonyl-[protein] + ADP + H(+)</text>
        <dbReference type="Rhea" id="RHEA:46608"/>
        <dbReference type="Rhea" id="RHEA-COMP:11060"/>
        <dbReference type="Rhea" id="RHEA-COMP:11605"/>
        <dbReference type="ChEBI" id="CHEBI:15378"/>
        <dbReference type="ChEBI" id="CHEBI:30013"/>
        <dbReference type="ChEBI" id="CHEBI:30616"/>
        <dbReference type="ChEBI" id="CHEBI:61977"/>
        <dbReference type="ChEBI" id="CHEBI:456216"/>
        <dbReference type="EC" id="2.7.11.1"/>
    </reaction>
</comment>
<organism evidence="9 10">
    <name type="scientific">Portunus trituberculatus</name>
    <name type="common">Swimming crab</name>
    <name type="synonym">Neptunus trituberculatus</name>
    <dbReference type="NCBI Taxonomy" id="210409"/>
    <lineage>
        <taxon>Eukaryota</taxon>
        <taxon>Metazoa</taxon>
        <taxon>Ecdysozoa</taxon>
        <taxon>Arthropoda</taxon>
        <taxon>Crustacea</taxon>
        <taxon>Multicrustacea</taxon>
        <taxon>Malacostraca</taxon>
        <taxon>Eumalacostraca</taxon>
        <taxon>Eucarida</taxon>
        <taxon>Decapoda</taxon>
        <taxon>Pleocyemata</taxon>
        <taxon>Brachyura</taxon>
        <taxon>Eubrachyura</taxon>
        <taxon>Portunoidea</taxon>
        <taxon>Portunidae</taxon>
        <taxon>Portuninae</taxon>
        <taxon>Portunus</taxon>
    </lineage>
</organism>
<feature type="domain" description="Protein kinase" evidence="8">
    <location>
        <begin position="1"/>
        <end position="104"/>
    </location>
</feature>
<evidence type="ECO:0000256" key="1">
    <source>
        <dbReference type="ARBA" id="ARBA00022527"/>
    </source>
</evidence>
<dbReference type="OrthoDB" id="377346at2759"/>
<dbReference type="AlphaFoldDB" id="A0A5B7D913"/>
<dbReference type="Proteomes" id="UP000324222">
    <property type="component" value="Unassembled WGS sequence"/>
</dbReference>
<proteinExistence type="predicted"/>
<evidence type="ECO:0000256" key="6">
    <source>
        <dbReference type="ARBA" id="ARBA00047899"/>
    </source>
</evidence>
<evidence type="ECO:0000256" key="2">
    <source>
        <dbReference type="ARBA" id="ARBA00022679"/>
    </source>
</evidence>
<dbReference type="PANTHER" id="PTHR24350">
    <property type="entry name" value="SERINE/THREONINE-PROTEIN KINASE IAL-RELATED"/>
    <property type="match status" value="1"/>
</dbReference>
<comment type="catalytic activity">
    <reaction evidence="7">
        <text>L-seryl-[protein] + ATP = O-phospho-L-seryl-[protein] + ADP + H(+)</text>
        <dbReference type="Rhea" id="RHEA:17989"/>
        <dbReference type="Rhea" id="RHEA-COMP:9863"/>
        <dbReference type="Rhea" id="RHEA-COMP:11604"/>
        <dbReference type="ChEBI" id="CHEBI:15378"/>
        <dbReference type="ChEBI" id="CHEBI:29999"/>
        <dbReference type="ChEBI" id="CHEBI:30616"/>
        <dbReference type="ChEBI" id="CHEBI:83421"/>
        <dbReference type="ChEBI" id="CHEBI:456216"/>
        <dbReference type="EC" id="2.7.11.1"/>
    </reaction>
</comment>
<keyword evidence="4 9" id="KW-0418">Kinase</keyword>
<keyword evidence="3" id="KW-0547">Nucleotide-binding</keyword>
<comment type="caution">
    <text evidence="9">The sequence shown here is derived from an EMBL/GenBank/DDBJ whole genome shotgun (WGS) entry which is preliminary data.</text>
</comment>
<evidence type="ECO:0000313" key="10">
    <source>
        <dbReference type="Proteomes" id="UP000324222"/>
    </source>
</evidence>
<dbReference type="Pfam" id="PF00069">
    <property type="entry name" value="Pkinase"/>
    <property type="match status" value="1"/>
</dbReference>
<reference evidence="9 10" key="1">
    <citation type="submission" date="2019-05" db="EMBL/GenBank/DDBJ databases">
        <title>Another draft genome of Portunus trituberculatus and its Hox gene families provides insights of decapod evolution.</title>
        <authorList>
            <person name="Jeong J.-H."/>
            <person name="Song I."/>
            <person name="Kim S."/>
            <person name="Choi T."/>
            <person name="Kim D."/>
            <person name="Ryu S."/>
            <person name="Kim W."/>
        </authorList>
    </citation>
    <scope>NUCLEOTIDE SEQUENCE [LARGE SCALE GENOMIC DNA]</scope>
    <source>
        <tissue evidence="9">Muscle</tissue>
    </source>
</reference>
<evidence type="ECO:0000256" key="7">
    <source>
        <dbReference type="ARBA" id="ARBA00048679"/>
    </source>
</evidence>
<dbReference type="InterPro" id="IPR030616">
    <property type="entry name" value="Aur-like"/>
</dbReference>
<evidence type="ECO:0000256" key="4">
    <source>
        <dbReference type="ARBA" id="ARBA00022777"/>
    </source>
</evidence>
<dbReference type="GO" id="GO:0005524">
    <property type="term" value="F:ATP binding"/>
    <property type="evidence" value="ECO:0007669"/>
    <property type="project" value="UniProtKB-KW"/>
</dbReference>
<dbReference type="InterPro" id="IPR011009">
    <property type="entry name" value="Kinase-like_dom_sf"/>
</dbReference>
<sequence length="115" mass="13003">MVEGRDHDEKVDLWSLGVLCYEFLCGSPPFETEKSSDTYSRICKVDIHFPSHVSARARDLIVKVRDRCRGDVKEVGVDGAGGVLLRYNPKDRLALPDVLQHPWILENISIVARLI</sequence>
<evidence type="ECO:0000256" key="3">
    <source>
        <dbReference type="ARBA" id="ARBA00022741"/>
    </source>
</evidence>
<keyword evidence="5" id="KW-0067">ATP-binding</keyword>
<accession>A0A5B7D913</accession>
<dbReference type="EMBL" id="VSRR010000621">
    <property type="protein sequence ID" value="MPC17791.1"/>
    <property type="molecule type" value="Genomic_DNA"/>
</dbReference>
<dbReference type="PROSITE" id="PS50011">
    <property type="entry name" value="PROTEIN_KINASE_DOM"/>
    <property type="match status" value="1"/>
</dbReference>
<protein>
    <submittedName>
        <fullName evidence="9">Aurora kinase A-A</fullName>
    </submittedName>
</protein>